<sequence length="90" mass="10135">MLFVQGTEDMTKARFIAMSMLPNLVSGVIPYVMFLIRPEWAMAGVFGMFCLSAGEYLNVWPAVTQMLPGALTFLDGFHSCWYLSSRKQES</sequence>
<reference evidence="2 3" key="1">
    <citation type="submission" date="2019-08" db="EMBL/GenBank/DDBJ databases">
        <title>In-depth cultivation of the pig gut microbiome towards novel bacterial diversity and tailored functional studies.</title>
        <authorList>
            <person name="Wylensek D."/>
            <person name="Hitch T.C.A."/>
            <person name="Clavel T."/>
        </authorList>
    </citation>
    <scope>NUCLEOTIDE SEQUENCE [LARGE SCALE GENOMIC DNA]</scope>
    <source>
        <strain evidence="2 3">Oil+RF-744-GAM-WT-6</strain>
    </source>
</reference>
<dbReference type="AlphaFoldDB" id="A0A7X2TH18"/>
<comment type="caution">
    <text evidence="2">The sequence shown here is derived from an EMBL/GenBank/DDBJ whole genome shotgun (WGS) entry which is preliminary data.</text>
</comment>
<evidence type="ECO:0000256" key="1">
    <source>
        <dbReference type="SAM" id="Phobius"/>
    </source>
</evidence>
<proteinExistence type="predicted"/>
<dbReference type="EMBL" id="VUMN01000028">
    <property type="protein sequence ID" value="MSS59343.1"/>
    <property type="molecule type" value="Genomic_DNA"/>
</dbReference>
<protein>
    <submittedName>
        <fullName evidence="2">DUF3267 domain-containing protein</fullName>
    </submittedName>
</protein>
<organism evidence="2 3">
    <name type="scientific">Stecheria intestinalis</name>
    <dbReference type="NCBI Taxonomy" id="2606630"/>
    <lineage>
        <taxon>Bacteria</taxon>
        <taxon>Bacillati</taxon>
        <taxon>Bacillota</taxon>
        <taxon>Erysipelotrichia</taxon>
        <taxon>Erysipelotrichales</taxon>
        <taxon>Erysipelotrichaceae</taxon>
        <taxon>Stecheria</taxon>
    </lineage>
</organism>
<name>A0A7X2TH18_9FIRM</name>
<keyword evidence="3" id="KW-1185">Reference proteome</keyword>
<keyword evidence="1" id="KW-1133">Transmembrane helix</keyword>
<keyword evidence="1" id="KW-0472">Membrane</keyword>
<feature type="transmembrane region" description="Helical" evidence="1">
    <location>
        <begin position="40"/>
        <end position="60"/>
    </location>
</feature>
<dbReference type="Proteomes" id="UP000461880">
    <property type="component" value="Unassembled WGS sequence"/>
</dbReference>
<feature type="transmembrane region" description="Helical" evidence="1">
    <location>
        <begin position="15"/>
        <end position="33"/>
    </location>
</feature>
<accession>A0A7X2TH18</accession>
<evidence type="ECO:0000313" key="2">
    <source>
        <dbReference type="EMBL" id="MSS59343.1"/>
    </source>
</evidence>
<keyword evidence="1" id="KW-0812">Transmembrane</keyword>
<evidence type="ECO:0000313" key="3">
    <source>
        <dbReference type="Proteomes" id="UP000461880"/>
    </source>
</evidence>
<gene>
    <name evidence="2" type="ORF">FYJ51_10610</name>
</gene>